<dbReference type="SUPFAM" id="SSF54928">
    <property type="entry name" value="RNA-binding domain, RBD"/>
    <property type="match status" value="2"/>
</dbReference>
<keyword evidence="4 5" id="KW-0694">RNA-binding</keyword>
<feature type="zinc finger region" description="C3H1-type" evidence="6">
    <location>
        <begin position="265"/>
        <end position="292"/>
    </location>
</feature>
<keyword evidence="11" id="KW-1185">Reference proteome</keyword>
<proteinExistence type="predicted"/>
<feature type="domain" description="C3H1-type" evidence="9">
    <location>
        <begin position="380"/>
        <end position="407"/>
    </location>
</feature>
<dbReference type="InterPro" id="IPR052462">
    <property type="entry name" value="SLIRP/GR-RBP-like"/>
</dbReference>
<keyword evidence="3 6" id="KW-0862">Zinc</keyword>
<dbReference type="Gene3D" id="3.30.70.330">
    <property type="match status" value="2"/>
</dbReference>
<dbReference type="OrthoDB" id="439808at2759"/>
<feature type="domain" description="C3H1-type" evidence="9">
    <location>
        <begin position="460"/>
        <end position="488"/>
    </location>
</feature>
<dbReference type="Pfam" id="PF00642">
    <property type="entry name" value="zf-CCCH"/>
    <property type="match status" value="4"/>
</dbReference>
<dbReference type="SUPFAM" id="SSF90229">
    <property type="entry name" value="CCCH zinc finger"/>
    <property type="match status" value="3"/>
</dbReference>
<dbReference type="EMBL" id="KK583227">
    <property type="protein sequence ID" value="KDO25988.1"/>
    <property type="molecule type" value="Genomic_DNA"/>
</dbReference>
<feature type="zinc finger region" description="C3H1-type" evidence="6">
    <location>
        <begin position="212"/>
        <end position="239"/>
    </location>
</feature>
<organism evidence="10 11">
    <name type="scientific">Saprolegnia parasitica (strain CBS 223.65)</name>
    <dbReference type="NCBI Taxonomy" id="695850"/>
    <lineage>
        <taxon>Eukaryota</taxon>
        <taxon>Sar</taxon>
        <taxon>Stramenopiles</taxon>
        <taxon>Oomycota</taxon>
        <taxon>Saprolegniomycetes</taxon>
        <taxon>Saprolegniales</taxon>
        <taxon>Saprolegniaceae</taxon>
        <taxon>Saprolegnia</taxon>
    </lineage>
</organism>
<feature type="compositionally biased region" description="Basic residues" evidence="7">
    <location>
        <begin position="536"/>
        <end position="551"/>
    </location>
</feature>
<dbReference type="InterPro" id="IPR000504">
    <property type="entry name" value="RRM_dom"/>
</dbReference>
<evidence type="ECO:0000256" key="7">
    <source>
        <dbReference type="SAM" id="MobiDB-lite"/>
    </source>
</evidence>
<evidence type="ECO:0000256" key="1">
    <source>
        <dbReference type="ARBA" id="ARBA00022723"/>
    </source>
</evidence>
<reference evidence="10 11" key="1">
    <citation type="journal article" date="2013" name="PLoS Genet.">
        <title>Distinctive expansion of potential virulence genes in the genome of the oomycete fish pathogen Saprolegnia parasitica.</title>
        <authorList>
            <person name="Jiang R.H."/>
            <person name="de Bruijn I."/>
            <person name="Haas B.J."/>
            <person name="Belmonte R."/>
            <person name="Lobach L."/>
            <person name="Christie J."/>
            <person name="van den Ackerveken G."/>
            <person name="Bottin A."/>
            <person name="Bulone V."/>
            <person name="Diaz-Moreno S.M."/>
            <person name="Dumas B."/>
            <person name="Fan L."/>
            <person name="Gaulin E."/>
            <person name="Govers F."/>
            <person name="Grenville-Briggs L.J."/>
            <person name="Horner N.R."/>
            <person name="Levin J.Z."/>
            <person name="Mammella M."/>
            <person name="Meijer H.J."/>
            <person name="Morris P."/>
            <person name="Nusbaum C."/>
            <person name="Oome S."/>
            <person name="Phillips A.J."/>
            <person name="van Rooyen D."/>
            <person name="Rzeszutek E."/>
            <person name="Saraiva M."/>
            <person name="Secombes C.J."/>
            <person name="Seidl M.F."/>
            <person name="Snel B."/>
            <person name="Stassen J.H."/>
            <person name="Sykes S."/>
            <person name="Tripathy S."/>
            <person name="van den Berg H."/>
            <person name="Vega-Arreguin J.C."/>
            <person name="Wawra S."/>
            <person name="Young S.K."/>
            <person name="Zeng Q."/>
            <person name="Dieguez-Uribeondo J."/>
            <person name="Russ C."/>
            <person name="Tyler B.M."/>
            <person name="van West P."/>
        </authorList>
    </citation>
    <scope>NUCLEOTIDE SEQUENCE [LARGE SCALE GENOMIC DNA]</scope>
    <source>
        <strain evidence="10 11">CBS 223.65</strain>
    </source>
</reference>
<evidence type="ECO:0000256" key="6">
    <source>
        <dbReference type="PROSITE-ProRule" id="PRU00723"/>
    </source>
</evidence>
<keyword evidence="1 6" id="KW-0479">Metal-binding</keyword>
<name>A0A067C633_SAPPC</name>
<gene>
    <name evidence="10" type="ORF">SPRG_08641</name>
</gene>
<dbReference type="Pfam" id="PF00076">
    <property type="entry name" value="RRM_1"/>
    <property type="match status" value="2"/>
</dbReference>
<evidence type="ECO:0000313" key="10">
    <source>
        <dbReference type="EMBL" id="KDO25988.1"/>
    </source>
</evidence>
<dbReference type="KEGG" id="spar:SPRG_08641"/>
<feature type="domain" description="RRM" evidence="8">
    <location>
        <begin position="119"/>
        <end position="197"/>
    </location>
</feature>
<feature type="zinc finger region" description="C3H1-type" evidence="6">
    <location>
        <begin position="424"/>
        <end position="447"/>
    </location>
</feature>
<dbReference type="InterPro" id="IPR000571">
    <property type="entry name" value="Znf_CCCH"/>
</dbReference>
<feature type="domain" description="RRM" evidence="8">
    <location>
        <begin position="15"/>
        <end position="93"/>
    </location>
</feature>
<evidence type="ECO:0000256" key="4">
    <source>
        <dbReference type="ARBA" id="ARBA00022884"/>
    </source>
</evidence>
<evidence type="ECO:0000259" key="8">
    <source>
        <dbReference type="PROSITE" id="PS50102"/>
    </source>
</evidence>
<feature type="domain" description="C3H1-type" evidence="9">
    <location>
        <begin position="424"/>
        <end position="447"/>
    </location>
</feature>
<feature type="domain" description="C3H1-type" evidence="9">
    <location>
        <begin position="265"/>
        <end position="292"/>
    </location>
</feature>
<sequence length="551" mass="60303">MEESLDEKALWRDRNKIFVAGLPLDADDKALASKFESFGEMFQAKVVYDNKTQRSKGFGFVTYCSYESALDAVREMDKKKWDSRVLNVRFLTPKGGAAGAPMAPAPAPRVIEPRPEGCTTIFVGNMPYEITEEILRKVCAVCGDIKAIRFAEDIKTKEFRGFGYVQFYEGEAAETAVRTLHGTVVMGRPLRVDYGARDAPEVSEMKEALQKKLKKGICHKFQQGLCDRGDACKFAHIEANDPMTGGIPVIKTASKAGPRCINNVPDDAPVCMGFQRGNCTRGNKCNFRHIVGESAAAETPETPAAAPAPTFVVVNNAPEDAPICMSYRRGKCKRGDLCKFRHIDGDLPDENDDDTAAAPVAVPVPAVVAPVAEEAPQDVDDDTPICKSYQQGKCKRGAQCKYRHVGAPPTPVRAPVAMIGGLAVCQKFLKGQCAKGGTSCRFAHPGESQAVADAKSEYQKRFQSVCYNWQNGGACARGDNCPFEHNNAHVAKTVATVVPDVEAEPEAPVAKKEKKEKKEKKSKRTADDEDEDDRAARKKAKKDRKQKRSED</sequence>
<dbReference type="PROSITE" id="PS50102">
    <property type="entry name" value="RRM"/>
    <property type="match status" value="2"/>
</dbReference>
<dbReference type="Gene3D" id="4.10.1000.10">
    <property type="entry name" value="Zinc finger, CCCH-type"/>
    <property type="match status" value="2"/>
</dbReference>
<dbReference type="RefSeq" id="XP_012203275.1">
    <property type="nucleotide sequence ID" value="XM_012347885.1"/>
</dbReference>
<feature type="region of interest" description="Disordered" evidence="7">
    <location>
        <begin position="499"/>
        <end position="551"/>
    </location>
</feature>
<dbReference type="InterPro" id="IPR036855">
    <property type="entry name" value="Znf_CCCH_sf"/>
</dbReference>
<feature type="zinc finger region" description="C3H1-type" evidence="6">
    <location>
        <begin position="460"/>
        <end position="488"/>
    </location>
</feature>
<feature type="domain" description="C3H1-type" evidence="9">
    <location>
        <begin position="318"/>
        <end position="345"/>
    </location>
</feature>
<dbReference type="AlphaFoldDB" id="A0A067C633"/>
<accession>A0A067C633</accession>
<dbReference type="Gene3D" id="3.30.1370.210">
    <property type="match status" value="2"/>
</dbReference>
<dbReference type="GO" id="GO:0008270">
    <property type="term" value="F:zinc ion binding"/>
    <property type="evidence" value="ECO:0007669"/>
    <property type="project" value="UniProtKB-KW"/>
</dbReference>
<feature type="zinc finger region" description="C3H1-type" evidence="6">
    <location>
        <begin position="380"/>
        <end position="407"/>
    </location>
</feature>
<evidence type="ECO:0000259" key="9">
    <source>
        <dbReference type="PROSITE" id="PS50103"/>
    </source>
</evidence>
<dbReference type="InterPro" id="IPR035979">
    <property type="entry name" value="RBD_domain_sf"/>
</dbReference>
<dbReference type="PROSITE" id="PS50103">
    <property type="entry name" value="ZF_C3H1"/>
    <property type="match status" value="6"/>
</dbReference>
<dbReference type="OMA" id="SVCYNWQ"/>
<dbReference type="Proteomes" id="UP000030745">
    <property type="component" value="Unassembled WGS sequence"/>
</dbReference>
<protein>
    <submittedName>
        <fullName evidence="10">Uncharacterized protein</fullName>
    </submittedName>
</protein>
<dbReference type="SMART" id="SM00360">
    <property type="entry name" value="RRM"/>
    <property type="match status" value="2"/>
</dbReference>
<dbReference type="PANTHER" id="PTHR48027">
    <property type="entry name" value="HETEROGENEOUS NUCLEAR RIBONUCLEOPROTEIN 87F-RELATED"/>
    <property type="match status" value="1"/>
</dbReference>
<dbReference type="SMART" id="SM00356">
    <property type="entry name" value="ZnF_C3H1"/>
    <property type="match status" value="6"/>
</dbReference>
<feature type="zinc finger region" description="C3H1-type" evidence="6">
    <location>
        <begin position="318"/>
        <end position="345"/>
    </location>
</feature>
<dbReference type="InterPro" id="IPR012677">
    <property type="entry name" value="Nucleotide-bd_a/b_plait_sf"/>
</dbReference>
<evidence type="ECO:0000256" key="5">
    <source>
        <dbReference type="PROSITE-ProRule" id="PRU00176"/>
    </source>
</evidence>
<dbReference type="VEuPathDB" id="FungiDB:SPRG_08641"/>
<dbReference type="Pfam" id="PF14608">
    <property type="entry name" value="zf-CCCH_2"/>
    <property type="match status" value="2"/>
</dbReference>
<dbReference type="STRING" id="695850.A0A067C633"/>
<feature type="domain" description="C3H1-type" evidence="9">
    <location>
        <begin position="212"/>
        <end position="239"/>
    </location>
</feature>
<evidence type="ECO:0000256" key="2">
    <source>
        <dbReference type="ARBA" id="ARBA00022771"/>
    </source>
</evidence>
<evidence type="ECO:0000313" key="11">
    <source>
        <dbReference type="Proteomes" id="UP000030745"/>
    </source>
</evidence>
<dbReference type="GeneID" id="24130855"/>
<keyword evidence="2 6" id="KW-0863">Zinc-finger</keyword>
<dbReference type="GO" id="GO:0003723">
    <property type="term" value="F:RNA binding"/>
    <property type="evidence" value="ECO:0007669"/>
    <property type="project" value="UniProtKB-UniRule"/>
</dbReference>
<evidence type="ECO:0000256" key="3">
    <source>
        <dbReference type="ARBA" id="ARBA00022833"/>
    </source>
</evidence>
<feature type="compositionally biased region" description="Basic residues" evidence="7">
    <location>
        <begin position="512"/>
        <end position="523"/>
    </location>
</feature>